<dbReference type="Proteomes" id="UP000299102">
    <property type="component" value="Unassembled WGS sequence"/>
</dbReference>
<dbReference type="EMBL" id="BGZK01000173">
    <property type="protein sequence ID" value="GBP25869.1"/>
    <property type="molecule type" value="Genomic_DNA"/>
</dbReference>
<gene>
    <name evidence="2" type="ORF">EVAR_81750_1</name>
</gene>
<feature type="region of interest" description="Disordered" evidence="1">
    <location>
        <begin position="1"/>
        <end position="37"/>
    </location>
</feature>
<reference evidence="2 3" key="1">
    <citation type="journal article" date="2019" name="Commun. Biol.">
        <title>The bagworm genome reveals a unique fibroin gene that provides high tensile strength.</title>
        <authorList>
            <person name="Kono N."/>
            <person name="Nakamura H."/>
            <person name="Ohtoshi R."/>
            <person name="Tomita M."/>
            <person name="Numata K."/>
            <person name="Arakawa K."/>
        </authorList>
    </citation>
    <scope>NUCLEOTIDE SEQUENCE [LARGE SCALE GENOMIC DNA]</scope>
</reference>
<evidence type="ECO:0000313" key="2">
    <source>
        <dbReference type="EMBL" id="GBP25869.1"/>
    </source>
</evidence>
<evidence type="ECO:0000313" key="3">
    <source>
        <dbReference type="Proteomes" id="UP000299102"/>
    </source>
</evidence>
<name>A0A4C1UHS5_EUMVA</name>
<dbReference type="AlphaFoldDB" id="A0A4C1UHS5"/>
<comment type="caution">
    <text evidence="2">The sequence shown here is derived from an EMBL/GenBank/DDBJ whole genome shotgun (WGS) entry which is preliminary data.</text>
</comment>
<accession>A0A4C1UHS5</accession>
<evidence type="ECO:0000256" key="1">
    <source>
        <dbReference type="SAM" id="MobiDB-lite"/>
    </source>
</evidence>
<keyword evidence="3" id="KW-1185">Reference proteome</keyword>
<proteinExistence type="predicted"/>
<protein>
    <submittedName>
        <fullName evidence="2">Uncharacterized protein</fullName>
    </submittedName>
</protein>
<sequence length="210" mass="22775">MSGERRKAFGGPLSFGGPVDAPAPAARRGPAGGLRARRQRLGAAARPIWPQGRRVISLSPVRVFGHDTGTCSSSPRPAAALNVWLHARLRRAARYSCLSKKSYMLRMSAPFGARWARAAAPLGAVSTFTRLLIGRFDVWPVTSRRPVPVPADEIMNEFGRERPPPPTHAGTCAVNMAYGGITYGLPSVAHALAYTRDFKQSSRSRSRSRD</sequence>
<organism evidence="2 3">
    <name type="scientific">Eumeta variegata</name>
    <name type="common">Bagworm moth</name>
    <name type="synonym">Eumeta japonica</name>
    <dbReference type="NCBI Taxonomy" id="151549"/>
    <lineage>
        <taxon>Eukaryota</taxon>
        <taxon>Metazoa</taxon>
        <taxon>Ecdysozoa</taxon>
        <taxon>Arthropoda</taxon>
        <taxon>Hexapoda</taxon>
        <taxon>Insecta</taxon>
        <taxon>Pterygota</taxon>
        <taxon>Neoptera</taxon>
        <taxon>Endopterygota</taxon>
        <taxon>Lepidoptera</taxon>
        <taxon>Glossata</taxon>
        <taxon>Ditrysia</taxon>
        <taxon>Tineoidea</taxon>
        <taxon>Psychidae</taxon>
        <taxon>Oiketicinae</taxon>
        <taxon>Eumeta</taxon>
    </lineage>
</organism>